<evidence type="ECO:0000256" key="5">
    <source>
        <dbReference type="SAM" id="MobiDB-lite"/>
    </source>
</evidence>
<dbReference type="PANTHER" id="PTHR33175:SF2">
    <property type="entry name" value="INTEGRATION HOST FACTOR SUBUNIT ALPHA"/>
    <property type="match status" value="1"/>
</dbReference>
<dbReference type="SUPFAM" id="SSF47729">
    <property type="entry name" value="IHF-like DNA-binding proteins"/>
    <property type="match status" value="1"/>
</dbReference>
<keyword evidence="7" id="KW-1185">Reference proteome</keyword>
<evidence type="ECO:0000313" key="6">
    <source>
        <dbReference type="EMBL" id="BCD83690.1"/>
    </source>
</evidence>
<dbReference type="Gene3D" id="4.10.520.10">
    <property type="entry name" value="IHF-like DNA-binding proteins"/>
    <property type="match status" value="1"/>
</dbReference>
<sequence>MGALTKAEMAERLYEELGLNKREAKELVELFFEEIRQALEHNEQVKLSGFGNFDLRDKRQRPGGTRRQERKSRSRLAVS</sequence>
<dbReference type="Pfam" id="PF00216">
    <property type="entry name" value="Bac_DNA_binding"/>
    <property type="match status" value="1"/>
</dbReference>
<protein>
    <recommendedName>
        <fullName evidence="8">Integration host factor subunit alpha</fullName>
    </recommendedName>
</protein>
<name>A0ABM7L2G8_9PSED</name>
<evidence type="ECO:0000256" key="4">
    <source>
        <dbReference type="RuleBase" id="RU003939"/>
    </source>
</evidence>
<evidence type="ECO:0000256" key="2">
    <source>
        <dbReference type="ARBA" id="ARBA00011870"/>
    </source>
</evidence>
<reference evidence="6" key="1">
    <citation type="submission" date="2020-05" db="EMBL/GenBank/DDBJ databases">
        <title>Complete genome sequence of Pseudomonas sp. Sm006.</title>
        <authorList>
            <person name="Takeuchi K."/>
            <person name="Someya N."/>
        </authorList>
    </citation>
    <scope>NUCLEOTIDE SEQUENCE</scope>
    <source>
        <strain evidence="6">Sm006</strain>
    </source>
</reference>
<proteinExistence type="inferred from homology"/>
<dbReference type="EMBL" id="AP023081">
    <property type="protein sequence ID" value="BCD83690.1"/>
    <property type="molecule type" value="Genomic_DNA"/>
</dbReference>
<comment type="subunit">
    <text evidence="2">Heterodimer of an alpha and a beta chain.</text>
</comment>
<gene>
    <name evidence="6" type="ORF">PSm6_00970</name>
</gene>
<accession>A0ABM7L2G8</accession>
<organism evidence="6 7">
    <name type="scientific">Pseudomonas solani</name>
    <dbReference type="NCBI Taxonomy" id="2731552"/>
    <lineage>
        <taxon>Bacteria</taxon>
        <taxon>Pseudomonadati</taxon>
        <taxon>Pseudomonadota</taxon>
        <taxon>Gammaproteobacteria</taxon>
        <taxon>Pseudomonadales</taxon>
        <taxon>Pseudomonadaceae</taxon>
        <taxon>Pseudomonas</taxon>
    </lineage>
</organism>
<dbReference type="InterPro" id="IPR010992">
    <property type="entry name" value="IHF-like_DNA-bd_dom_sf"/>
</dbReference>
<evidence type="ECO:0000256" key="1">
    <source>
        <dbReference type="ARBA" id="ARBA00010529"/>
    </source>
</evidence>
<comment type="similarity">
    <text evidence="1 4">Belongs to the bacterial histone-like protein family.</text>
</comment>
<evidence type="ECO:0008006" key="8">
    <source>
        <dbReference type="Google" id="ProtNLM"/>
    </source>
</evidence>
<keyword evidence="3" id="KW-0238">DNA-binding</keyword>
<feature type="region of interest" description="Disordered" evidence="5">
    <location>
        <begin position="51"/>
        <end position="79"/>
    </location>
</feature>
<dbReference type="Proteomes" id="UP001064896">
    <property type="component" value="Chromosome"/>
</dbReference>
<evidence type="ECO:0000313" key="7">
    <source>
        <dbReference type="Proteomes" id="UP001064896"/>
    </source>
</evidence>
<dbReference type="PANTHER" id="PTHR33175">
    <property type="entry name" value="DNA-BINDING PROTEIN HU"/>
    <property type="match status" value="1"/>
</dbReference>
<feature type="compositionally biased region" description="Basic residues" evidence="5">
    <location>
        <begin position="68"/>
        <end position="79"/>
    </location>
</feature>
<dbReference type="InterPro" id="IPR000119">
    <property type="entry name" value="Hist_DNA-bd"/>
</dbReference>
<dbReference type="SMART" id="SM00411">
    <property type="entry name" value="BHL"/>
    <property type="match status" value="1"/>
</dbReference>
<evidence type="ECO:0000256" key="3">
    <source>
        <dbReference type="ARBA" id="ARBA00023125"/>
    </source>
</evidence>